<evidence type="ECO:0008006" key="3">
    <source>
        <dbReference type="Google" id="ProtNLM"/>
    </source>
</evidence>
<dbReference type="Proteomes" id="UP000784294">
    <property type="component" value="Unassembled WGS sequence"/>
</dbReference>
<organism evidence="1 2">
    <name type="scientific">Protopolystoma xenopodis</name>
    <dbReference type="NCBI Taxonomy" id="117903"/>
    <lineage>
        <taxon>Eukaryota</taxon>
        <taxon>Metazoa</taxon>
        <taxon>Spiralia</taxon>
        <taxon>Lophotrochozoa</taxon>
        <taxon>Platyhelminthes</taxon>
        <taxon>Monogenea</taxon>
        <taxon>Polyopisthocotylea</taxon>
        <taxon>Polystomatidea</taxon>
        <taxon>Polystomatidae</taxon>
        <taxon>Protopolystoma</taxon>
    </lineage>
</organism>
<evidence type="ECO:0000313" key="2">
    <source>
        <dbReference type="Proteomes" id="UP000784294"/>
    </source>
</evidence>
<gene>
    <name evidence="1" type="ORF">PXEA_LOCUS7496</name>
</gene>
<sequence>MTPDFNPTLNEAVARSLETERALLDQPTCYWTELAEICRLKRDQMIDCLLEVGMLPVRPEGGYFLFAGIRGMHGYLLEDIS</sequence>
<dbReference type="Gene3D" id="3.90.1150.10">
    <property type="entry name" value="Aspartate Aminotransferase, domain 1"/>
    <property type="match status" value="1"/>
</dbReference>
<keyword evidence="2" id="KW-1185">Reference proteome</keyword>
<dbReference type="InterPro" id="IPR015424">
    <property type="entry name" value="PyrdxlP-dep_Trfase"/>
</dbReference>
<protein>
    <recommendedName>
        <fullName evidence="3">Aminotransferase class I/classII domain-containing protein</fullName>
    </recommendedName>
</protein>
<dbReference type="OrthoDB" id="8187584at2759"/>
<dbReference type="AlphaFoldDB" id="A0A448WKK1"/>
<dbReference type="InterPro" id="IPR015422">
    <property type="entry name" value="PyrdxlP-dep_Trfase_small"/>
</dbReference>
<reference evidence="1" key="1">
    <citation type="submission" date="2018-11" db="EMBL/GenBank/DDBJ databases">
        <authorList>
            <consortium name="Pathogen Informatics"/>
        </authorList>
    </citation>
    <scope>NUCLEOTIDE SEQUENCE</scope>
</reference>
<accession>A0A448WKK1</accession>
<dbReference type="EMBL" id="CAAALY010019864">
    <property type="protein sequence ID" value="VEL14056.1"/>
    <property type="molecule type" value="Genomic_DNA"/>
</dbReference>
<name>A0A448WKK1_9PLAT</name>
<evidence type="ECO:0000313" key="1">
    <source>
        <dbReference type="EMBL" id="VEL14056.1"/>
    </source>
</evidence>
<dbReference type="SUPFAM" id="SSF53383">
    <property type="entry name" value="PLP-dependent transferases"/>
    <property type="match status" value="1"/>
</dbReference>
<comment type="caution">
    <text evidence="1">The sequence shown here is derived from an EMBL/GenBank/DDBJ whole genome shotgun (WGS) entry which is preliminary data.</text>
</comment>
<proteinExistence type="predicted"/>